<sequence length="127" mass="14310">MPRKVVLVAKLFFLLTVVFLQVVEACEVTERRFGCRIENRRCLCGNGCPYEYRYTSKQECRNAVKGNGLDICSRRPCYNQGSCIQTSATPGYRCRCEGTGFYGNRCELACPAADRSSGSYPYECIVI</sequence>
<feature type="signal peptide" evidence="2">
    <location>
        <begin position="1"/>
        <end position="25"/>
    </location>
</feature>
<keyword evidence="5" id="KW-1185">Reference proteome</keyword>
<reference evidence="4" key="2">
    <citation type="submission" date="2017-10" db="EMBL/GenBank/DDBJ databases">
        <title>Ladona fulva Genome sequencing and assembly.</title>
        <authorList>
            <person name="Murali S."/>
            <person name="Richards S."/>
            <person name="Bandaranaike D."/>
            <person name="Bellair M."/>
            <person name="Blankenburg K."/>
            <person name="Chao H."/>
            <person name="Dinh H."/>
            <person name="Doddapaneni H."/>
            <person name="Dugan-Rocha S."/>
            <person name="Elkadiri S."/>
            <person name="Gnanaolivu R."/>
            <person name="Hernandez B."/>
            <person name="Skinner E."/>
            <person name="Javaid M."/>
            <person name="Lee S."/>
            <person name="Li M."/>
            <person name="Ming W."/>
            <person name="Munidasa M."/>
            <person name="Muniz J."/>
            <person name="Nguyen L."/>
            <person name="Hughes D."/>
            <person name="Osuji N."/>
            <person name="Pu L.-L."/>
            <person name="Puazo M."/>
            <person name="Qu C."/>
            <person name="Quiroz J."/>
            <person name="Raj R."/>
            <person name="Weissenberger G."/>
            <person name="Xin Y."/>
            <person name="Zou X."/>
            <person name="Han Y."/>
            <person name="Worley K."/>
            <person name="Muzny D."/>
            <person name="Gibbs R."/>
        </authorList>
    </citation>
    <scope>NUCLEOTIDE SEQUENCE</scope>
    <source>
        <strain evidence="4">Sampled in the wild</strain>
    </source>
</reference>
<dbReference type="PROSITE" id="PS50026">
    <property type="entry name" value="EGF_3"/>
    <property type="match status" value="1"/>
</dbReference>
<accession>A0A8K0KK32</accession>
<dbReference type="EMBL" id="KZ308880">
    <property type="protein sequence ID" value="KAG8235125.1"/>
    <property type="molecule type" value="Genomic_DNA"/>
</dbReference>
<keyword evidence="2" id="KW-0732">Signal</keyword>
<dbReference type="OrthoDB" id="10046852at2759"/>
<reference evidence="4" key="1">
    <citation type="submission" date="2013-04" db="EMBL/GenBank/DDBJ databases">
        <authorList>
            <person name="Qu J."/>
            <person name="Murali S.C."/>
            <person name="Bandaranaike D."/>
            <person name="Bellair M."/>
            <person name="Blankenburg K."/>
            <person name="Chao H."/>
            <person name="Dinh H."/>
            <person name="Doddapaneni H."/>
            <person name="Downs B."/>
            <person name="Dugan-Rocha S."/>
            <person name="Elkadiri S."/>
            <person name="Gnanaolivu R.D."/>
            <person name="Hernandez B."/>
            <person name="Javaid M."/>
            <person name="Jayaseelan J.C."/>
            <person name="Lee S."/>
            <person name="Li M."/>
            <person name="Ming W."/>
            <person name="Munidasa M."/>
            <person name="Muniz J."/>
            <person name="Nguyen L."/>
            <person name="Ongeri F."/>
            <person name="Osuji N."/>
            <person name="Pu L.-L."/>
            <person name="Puazo M."/>
            <person name="Qu C."/>
            <person name="Quiroz J."/>
            <person name="Raj R."/>
            <person name="Weissenberger G."/>
            <person name="Xin Y."/>
            <person name="Zou X."/>
            <person name="Han Y."/>
            <person name="Richards S."/>
            <person name="Worley K."/>
            <person name="Muzny D."/>
            <person name="Gibbs R."/>
        </authorList>
    </citation>
    <scope>NUCLEOTIDE SEQUENCE</scope>
    <source>
        <strain evidence="4">Sampled in the wild</strain>
    </source>
</reference>
<keyword evidence="1" id="KW-0245">EGF-like domain</keyword>
<comment type="caution">
    <text evidence="1">Lacks conserved residue(s) required for the propagation of feature annotation.</text>
</comment>
<dbReference type="Pfam" id="PF00008">
    <property type="entry name" value="EGF"/>
    <property type="match status" value="1"/>
</dbReference>
<gene>
    <name evidence="4" type="ORF">J437_LFUL014388</name>
</gene>
<evidence type="ECO:0000256" key="1">
    <source>
        <dbReference type="PROSITE-ProRule" id="PRU00076"/>
    </source>
</evidence>
<evidence type="ECO:0000256" key="2">
    <source>
        <dbReference type="SAM" id="SignalP"/>
    </source>
</evidence>
<protein>
    <recommendedName>
        <fullName evidence="3">EGF-like domain-containing protein</fullName>
    </recommendedName>
</protein>
<evidence type="ECO:0000313" key="4">
    <source>
        <dbReference type="EMBL" id="KAG8235125.1"/>
    </source>
</evidence>
<feature type="domain" description="EGF-like" evidence="3">
    <location>
        <begin position="68"/>
        <end position="107"/>
    </location>
</feature>
<keyword evidence="1" id="KW-1015">Disulfide bond</keyword>
<feature type="chain" id="PRO_5035453977" description="EGF-like domain-containing protein" evidence="2">
    <location>
        <begin position="26"/>
        <end position="127"/>
    </location>
</feature>
<dbReference type="SUPFAM" id="SSF57196">
    <property type="entry name" value="EGF/Laminin"/>
    <property type="match status" value="1"/>
</dbReference>
<evidence type="ECO:0000313" key="5">
    <source>
        <dbReference type="Proteomes" id="UP000792457"/>
    </source>
</evidence>
<evidence type="ECO:0000259" key="3">
    <source>
        <dbReference type="PROSITE" id="PS50026"/>
    </source>
</evidence>
<dbReference type="Gene3D" id="2.10.25.10">
    <property type="entry name" value="Laminin"/>
    <property type="match status" value="1"/>
</dbReference>
<proteinExistence type="predicted"/>
<dbReference type="InterPro" id="IPR000742">
    <property type="entry name" value="EGF"/>
</dbReference>
<feature type="disulfide bond" evidence="1">
    <location>
        <begin position="77"/>
        <end position="94"/>
    </location>
</feature>
<organism evidence="4 5">
    <name type="scientific">Ladona fulva</name>
    <name type="common">Scarce chaser dragonfly</name>
    <name type="synonym">Libellula fulva</name>
    <dbReference type="NCBI Taxonomy" id="123851"/>
    <lineage>
        <taxon>Eukaryota</taxon>
        <taxon>Metazoa</taxon>
        <taxon>Ecdysozoa</taxon>
        <taxon>Arthropoda</taxon>
        <taxon>Hexapoda</taxon>
        <taxon>Insecta</taxon>
        <taxon>Pterygota</taxon>
        <taxon>Palaeoptera</taxon>
        <taxon>Odonata</taxon>
        <taxon>Epiprocta</taxon>
        <taxon>Anisoptera</taxon>
        <taxon>Libelluloidea</taxon>
        <taxon>Libellulidae</taxon>
        <taxon>Ladona</taxon>
    </lineage>
</organism>
<name>A0A8K0KK32_LADFU</name>
<comment type="caution">
    <text evidence="4">The sequence shown here is derived from an EMBL/GenBank/DDBJ whole genome shotgun (WGS) entry which is preliminary data.</text>
</comment>
<dbReference type="AlphaFoldDB" id="A0A8K0KK32"/>
<dbReference type="Proteomes" id="UP000792457">
    <property type="component" value="Unassembled WGS sequence"/>
</dbReference>